<dbReference type="AlphaFoldDB" id="A0A239AG03"/>
<proteinExistence type="predicted"/>
<dbReference type="Pfam" id="PF14905">
    <property type="entry name" value="OMP_b-brl_3"/>
    <property type="match status" value="1"/>
</dbReference>
<feature type="chain" id="PRO_5012602127" evidence="4">
    <location>
        <begin position="22"/>
        <end position="802"/>
    </location>
</feature>
<dbReference type="RefSeq" id="WP_089334000.1">
    <property type="nucleotide sequence ID" value="NZ_FZNS01000012.1"/>
</dbReference>
<dbReference type="EMBL" id="FZNS01000012">
    <property type="protein sequence ID" value="SNR94301.1"/>
    <property type="molecule type" value="Genomic_DNA"/>
</dbReference>
<feature type="domain" description="Outer membrane protein beta-barrel" evidence="5">
    <location>
        <begin position="375"/>
        <end position="778"/>
    </location>
</feature>
<evidence type="ECO:0000259" key="5">
    <source>
        <dbReference type="Pfam" id="PF14905"/>
    </source>
</evidence>
<keyword evidence="6" id="KW-0121">Carboxypeptidase</keyword>
<sequence length="802" mass="88513">MKCYTLFTTLSVLLLSGQTRAQQPVAVTGTVHDATDEPLAFATVVLVHLPDSVATATQTTNELGSYDFARVAAGRYCLKAQLLSYRPARSAPFEVANRSILMPRLLLMPLSTTLQGVTVQGRLPALEQLADRTVLHVDRLNTAGDNALEVLRKAPGVQLDKDENIVYRGSTGLTVLLDGKLTYLNGENLKAYLKSLPASAISQVELLPNPPASLDAAGTAGVLNIRLKRTQRPGLSGTATLAGGYGRYEKASGSTNLHYNVGRVRLFTRLSAGRYNSYNRLVQVRYIRDTVYRQVNYWHPLGHALNFAAGVEVPLTPRQTLGGQVRGSRYAQTAPTTSTTTLTDAAGRPVGRLQMDNPKASRSDNVGLNLNYRFTLDSLGRELSADADYVRYPSTADQIFANLAFSPLNDSARDAGRLRSAASSTVTVRAAKADYVHPVAGTAWRAETGAKVSWVTTRSALAFDTFVGDTWQPDRLRTNQFTYNETITAAYLSLSTTRGKLELKGGLRGEQTHSVGESPTTGQRVRRNYAQLFPSLFATYKLTQHDQLGVSGSRRITRPNYQSLNPFLNYTDAYTAQQGNPYLLPSLATSAVLTYTHRNFQVLSLSYLRETNGINNVVYQNDETKISTSVEQNLDEATTLVLSSGGHSDVAKWWGVDNQLAGSYAQTRTLVEGQTVRLARFGWSASSDHTFTLPRHYLLTVGGTYRSPTVQGLYHVRANGSLNLGLKKQLWQEKATLSLRLTDLFYTDQWRSYLRYRNVDMTWNNQYESRKILLSFTWKIGSGKVLNRHAAGSQEEENRVSN</sequence>
<reference evidence="7" key="1">
    <citation type="submission" date="2017-06" db="EMBL/GenBank/DDBJ databases">
        <authorList>
            <person name="Varghese N."/>
            <person name="Submissions S."/>
        </authorList>
    </citation>
    <scope>NUCLEOTIDE SEQUENCE [LARGE SCALE GENOMIC DNA]</scope>
    <source>
        <strain evidence="7">DSM 28041</strain>
    </source>
</reference>
<keyword evidence="2" id="KW-0472">Membrane</keyword>
<dbReference type="SUPFAM" id="SSF49464">
    <property type="entry name" value="Carboxypeptidase regulatory domain-like"/>
    <property type="match status" value="1"/>
</dbReference>
<evidence type="ECO:0000256" key="4">
    <source>
        <dbReference type="SAM" id="SignalP"/>
    </source>
</evidence>
<evidence type="ECO:0000313" key="7">
    <source>
        <dbReference type="Proteomes" id="UP000198310"/>
    </source>
</evidence>
<protein>
    <submittedName>
        <fullName evidence="6">Carboxypeptidase regulatory-like domain-containing protein</fullName>
    </submittedName>
</protein>
<keyword evidence="6" id="KW-0645">Protease</keyword>
<dbReference type="GO" id="GO:0009279">
    <property type="term" value="C:cell outer membrane"/>
    <property type="evidence" value="ECO:0007669"/>
    <property type="project" value="UniProtKB-SubCell"/>
</dbReference>
<dbReference type="Proteomes" id="UP000198310">
    <property type="component" value="Unassembled WGS sequence"/>
</dbReference>
<dbReference type="GO" id="GO:0004180">
    <property type="term" value="F:carboxypeptidase activity"/>
    <property type="evidence" value="ECO:0007669"/>
    <property type="project" value="UniProtKB-KW"/>
</dbReference>
<keyword evidence="6" id="KW-0378">Hydrolase</keyword>
<name>A0A239AG03_9BACT</name>
<dbReference type="Pfam" id="PF13620">
    <property type="entry name" value="CarboxypepD_reg"/>
    <property type="match status" value="1"/>
</dbReference>
<dbReference type="InterPro" id="IPR036942">
    <property type="entry name" value="Beta-barrel_TonB_sf"/>
</dbReference>
<organism evidence="6 7">
    <name type="scientific">Hymenobacter mucosus</name>
    <dbReference type="NCBI Taxonomy" id="1411120"/>
    <lineage>
        <taxon>Bacteria</taxon>
        <taxon>Pseudomonadati</taxon>
        <taxon>Bacteroidota</taxon>
        <taxon>Cytophagia</taxon>
        <taxon>Cytophagales</taxon>
        <taxon>Hymenobacteraceae</taxon>
        <taxon>Hymenobacter</taxon>
    </lineage>
</organism>
<evidence type="ECO:0000256" key="2">
    <source>
        <dbReference type="ARBA" id="ARBA00023136"/>
    </source>
</evidence>
<dbReference type="PANTHER" id="PTHR40980:SF4">
    <property type="entry name" value="TONB-DEPENDENT RECEPTOR-LIKE BETA-BARREL DOMAIN-CONTAINING PROTEIN"/>
    <property type="match status" value="1"/>
</dbReference>
<keyword evidence="3" id="KW-0998">Cell outer membrane</keyword>
<dbReference type="SUPFAM" id="SSF56935">
    <property type="entry name" value="Porins"/>
    <property type="match status" value="1"/>
</dbReference>
<keyword evidence="4" id="KW-0732">Signal</keyword>
<evidence type="ECO:0000313" key="6">
    <source>
        <dbReference type="EMBL" id="SNR94301.1"/>
    </source>
</evidence>
<dbReference type="PANTHER" id="PTHR40980">
    <property type="entry name" value="PLUG DOMAIN-CONTAINING PROTEIN"/>
    <property type="match status" value="1"/>
</dbReference>
<dbReference type="InterPro" id="IPR008969">
    <property type="entry name" value="CarboxyPept-like_regulatory"/>
</dbReference>
<dbReference type="Gene3D" id="2.60.40.1120">
    <property type="entry name" value="Carboxypeptidase-like, regulatory domain"/>
    <property type="match status" value="1"/>
</dbReference>
<dbReference type="InterPro" id="IPR037066">
    <property type="entry name" value="Plug_dom_sf"/>
</dbReference>
<feature type="signal peptide" evidence="4">
    <location>
        <begin position="1"/>
        <end position="21"/>
    </location>
</feature>
<evidence type="ECO:0000256" key="1">
    <source>
        <dbReference type="ARBA" id="ARBA00004442"/>
    </source>
</evidence>
<gene>
    <name evidence="6" type="ORF">SAMN06269173_11246</name>
</gene>
<dbReference type="Gene3D" id="2.170.130.10">
    <property type="entry name" value="TonB-dependent receptor, plug domain"/>
    <property type="match status" value="1"/>
</dbReference>
<keyword evidence="7" id="KW-1185">Reference proteome</keyword>
<evidence type="ECO:0000256" key="3">
    <source>
        <dbReference type="ARBA" id="ARBA00023237"/>
    </source>
</evidence>
<accession>A0A239AG03</accession>
<comment type="subcellular location">
    <subcellularLocation>
        <location evidence="1">Cell outer membrane</location>
    </subcellularLocation>
</comment>
<dbReference type="Gene3D" id="2.40.170.20">
    <property type="entry name" value="TonB-dependent receptor, beta-barrel domain"/>
    <property type="match status" value="1"/>
</dbReference>
<dbReference type="InterPro" id="IPR041700">
    <property type="entry name" value="OMP_b-brl_3"/>
</dbReference>